<dbReference type="AlphaFoldDB" id="A0A0B7B4U5"/>
<proteinExistence type="predicted"/>
<organism evidence="2">
    <name type="scientific">Arion vulgaris</name>
    <dbReference type="NCBI Taxonomy" id="1028688"/>
    <lineage>
        <taxon>Eukaryota</taxon>
        <taxon>Metazoa</taxon>
        <taxon>Spiralia</taxon>
        <taxon>Lophotrochozoa</taxon>
        <taxon>Mollusca</taxon>
        <taxon>Gastropoda</taxon>
        <taxon>Heterobranchia</taxon>
        <taxon>Euthyneura</taxon>
        <taxon>Panpulmonata</taxon>
        <taxon>Eupulmonata</taxon>
        <taxon>Stylommatophora</taxon>
        <taxon>Helicina</taxon>
        <taxon>Arionoidea</taxon>
        <taxon>Arionidae</taxon>
        <taxon>Arion</taxon>
    </lineage>
</organism>
<accession>A0A0B7B4U5</accession>
<evidence type="ECO:0000313" key="2">
    <source>
        <dbReference type="EMBL" id="CEK87316.1"/>
    </source>
</evidence>
<protein>
    <submittedName>
        <fullName evidence="2">Uncharacterized protein</fullName>
    </submittedName>
</protein>
<feature type="region of interest" description="Disordered" evidence="1">
    <location>
        <begin position="42"/>
        <end position="64"/>
    </location>
</feature>
<reference evidence="2" key="1">
    <citation type="submission" date="2014-12" db="EMBL/GenBank/DDBJ databases">
        <title>Insight into the proteome of Arion vulgaris.</title>
        <authorList>
            <person name="Aradska J."/>
            <person name="Bulat T."/>
            <person name="Smidak R."/>
            <person name="Sarate P."/>
            <person name="Gangsoo J."/>
            <person name="Sialana F."/>
            <person name="Bilban M."/>
            <person name="Lubec G."/>
        </authorList>
    </citation>
    <scope>NUCLEOTIDE SEQUENCE</scope>
    <source>
        <tissue evidence="2">Skin</tissue>
    </source>
</reference>
<evidence type="ECO:0000256" key="1">
    <source>
        <dbReference type="SAM" id="MobiDB-lite"/>
    </source>
</evidence>
<name>A0A0B7B4U5_9EUPU</name>
<dbReference type="EMBL" id="HACG01040451">
    <property type="protein sequence ID" value="CEK87316.1"/>
    <property type="molecule type" value="Transcribed_RNA"/>
</dbReference>
<gene>
    <name evidence="2" type="primary">ORF158553</name>
</gene>
<sequence>MHTPDPPFMAALTADPSVQIPIQLSLKNTQWRCSTLLTRPGSASLLNNSGMEAEKTSATESSSQ</sequence>